<evidence type="ECO:0000256" key="1">
    <source>
        <dbReference type="SAM" id="MobiDB-lite"/>
    </source>
</evidence>
<evidence type="ECO:0000313" key="4">
    <source>
        <dbReference type="EMBL" id="KAK3581400.1"/>
    </source>
</evidence>
<feature type="chain" id="PRO_5041904838" evidence="3">
    <location>
        <begin position="23"/>
        <end position="328"/>
    </location>
</feature>
<sequence>MRIRSILPLVIATYALLQLCDGALPCPPDQIYHNETQKCCYPVFNCLPGTEVSPCNGTDIKDTCTPCKEDAIQPQLVSSLDGINANCFSNQDQDECMTGELMPAREQPQAVCGIPCICNYNNCYFGDDPCRCEIKDQRSCPVNMTMNKQTGVCESCPEYTFKDNEGCGPCIYNEAEWLNAHRNGSSTIFPPYPSSKIPKPASTTTAQEVHGTNSTTDSDANVCPKDSTIPPWLIGFLVVLIVSVIILSTILAYVVYKQRRNPPHHLLHQVIASNDQATPTERNATFSVERQRLILRDERPVAPIQPTHHPVQGGYNSVETNGLVEGEI</sequence>
<gene>
    <name evidence="4" type="ORF">CHS0354_016254</name>
</gene>
<dbReference type="AlphaFoldDB" id="A0AAE0VLS4"/>
<keyword evidence="5" id="KW-1185">Reference proteome</keyword>
<reference evidence="4" key="1">
    <citation type="journal article" date="2021" name="Genome Biol. Evol.">
        <title>A High-Quality Reference Genome for a Parasitic Bivalve with Doubly Uniparental Inheritance (Bivalvia: Unionida).</title>
        <authorList>
            <person name="Smith C.H."/>
        </authorList>
    </citation>
    <scope>NUCLEOTIDE SEQUENCE</scope>
    <source>
        <strain evidence="4">CHS0354</strain>
    </source>
</reference>
<evidence type="ECO:0000256" key="3">
    <source>
        <dbReference type="SAM" id="SignalP"/>
    </source>
</evidence>
<evidence type="ECO:0000256" key="2">
    <source>
        <dbReference type="SAM" id="Phobius"/>
    </source>
</evidence>
<feature type="signal peptide" evidence="3">
    <location>
        <begin position="1"/>
        <end position="22"/>
    </location>
</feature>
<keyword evidence="2" id="KW-0472">Membrane</keyword>
<comment type="caution">
    <text evidence="4">The sequence shown here is derived from an EMBL/GenBank/DDBJ whole genome shotgun (WGS) entry which is preliminary data.</text>
</comment>
<keyword evidence="3" id="KW-0732">Signal</keyword>
<proteinExistence type="predicted"/>
<reference evidence="4" key="2">
    <citation type="journal article" date="2021" name="Genome Biol. Evol.">
        <title>Developing a high-quality reference genome for a parasitic bivalve with doubly uniparental inheritance (Bivalvia: Unionida).</title>
        <authorList>
            <person name="Smith C.H."/>
        </authorList>
    </citation>
    <scope>NUCLEOTIDE SEQUENCE</scope>
    <source>
        <strain evidence="4">CHS0354</strain>
        <tissue evidence="4">Mantle</tissue>
    </source>
</reference>
<dbReference type="Proteomes" id="UP001195483">
    <property type="component" value="Unassembled WGS sequence"/>
</dbReference>
<keyword evidence="2" id="KW-0812">Transmembrane</keyword>
<reference evidence="4" key="3">
    <citation type="submission" date="2023-05" db="EMBL/GenBank/DDBJ databases">
        <authorList>
            <person name="Smith C.H."/>
        </authorList>
    </citation>
    <scope>NUCLEOTIDE SEQUENCE</scope>
    <source>
        <strain evidence="4">CHS0354</strain>
        <tissue evidence="4">Mantle</tissue>
    </source>
</reference>
<feature type="compositionally biased region" description="Polar residues" evidence="1">
    <location>
        <begin position="201"/>
        <end position="219"/>
    </location>
</feature>
<feature type="transmembrane region" description="Helical" evidence="2">
    <location>
        <begin position="232"/>
        <end position="256"/>
    </location>
</feature>
<dbReference type="EMBL" id="JAEAOA010001006">
    <property type="protein sequence ID" value="KAK3581400.1"/>
    <property type="molecule type" value="Genomic_DNA"/>
</dbReference>
<protein>
    <submittedName>
        <fullName evidence="4">Uncharacterized protein</fullName>
    </submittedName>
</protein>
<name>A0AAE0VLS4_9BIVA</name>
<accession>A0AAE0VLS4</accession>
<keyword evidence="2" id="KW-1133">Transmembrane helix</keyword>
<organism evidence="4 5">
    <name type="scientific">Potamilus streckersoni</name>
    <dbReference type="NCBI Taxonomy" id="2493646"/>
    <lineage>
        <taxon>Eukaryota</taxon>
        <taxon>Metazoa</taxon>
        <taxon>Spiralia</taxon>
        <taxon>Lophotrochozoa</taxon>
        <taxon>Mollusca</taxon>
        <taxon>Bivalvia</taxon>
        <taxon>Autobranchia</taxon>
        <taxon>Heteroconchia</taxon>
        <taxon>Palaeoheterodonta</taxon>
        <taxon>Unionida</taxon>
        <taxon>Unionoidea</taxon>
        <taxon>Unionidae</taxon>
        <taxon>Ambleminae</taxon>
        <taxon>Lampsilini</taxon>
        <taxon>Potamilus</taxon>
    </lineage>
</organism>
<feature type="region of interest" description="Disordered" evidence="1">
    <location>
        <begin position="199"/>
        <end position="219"/>
    </location>
</feature>
<evidence type="ECO:0000313" key="5">
    <source>
        <dbReference type="Proteomes" id="UP001195483"/>
    </source>
</evidence>